<dbReference type="InterPro" id="IPR001670">
    <property type="entry name" value="ADH_Fe/GldA"/>
</dbReference>
<dbReference type="InterPro" id="IPR018211">
    <property type="entry name" value="ADH_Fe_CS"/>
</dbReference>
<dbReference type="PANTHER" id="PTHR11496:SF102">
    <property type="entry name" value="ALCOHOL DEHYDROGENASE 4"/>
    <property type="match status" value="1"/>
</dbReference>
<accession>A0A1G7TUJ3</accession>
<evidence type="ECO:0000256" key="1">
    <source>
        <dbReference type="ARBA" id="ARBA00001962"/>
    </source>
</evidence>
<comment type="catalytic activity">
    <reaction evidence="6">
        <text>a primary alcohol + NAD(+) = an aldehyde + NADH + H(+)</text>
        <dbReference type="Rhea" id="RHEA:10736"/>
        <dbReference type="ChEBI" id="CHEBI:15378"/>
        <dbReference type="ChEBI" id="CHEBI:15734"/>
        <dbReference type="ChEBI" id="CHEBI:17478"/>
        <dbReference type="ChEBI" id="CHEBI:57540"/>
        <dbReference type="ChEBI" id="CHEBI:57945"/>
        <dbReference type="EC" id="1.1.1.1"/>
    </reaction>
</comment>
<sequence length="389" mass="41134">MSQPTATWTFPTTIRFGAGRRRELAEACRAVGMHRPLVVTDAGLADHGIIREILTLVRADGLEAGLFADVKGNPTSENVDRGVEALRAGGHDGVIVVGGGSAMDAGKAIAFMTAQTLGMETFEDIGDNWKQANHAGILPSIALPTTAGTGSEVGRASVIHVAAVDRKVVVFHPEILPKQVIADPELTTGLPPWVTAATGMDALAHCLEAYCAPSYHPMAKGIAVEGTRLVKKSLVRAYTDGTDLEARSDMLAAAMMGCVAFQKGLGGIHAMSHPVGSIYDTHHGLTNAVVMPYVLAFNRSAVEGDLGRLAGYLELPKASFEGVMDWVTELRRELQIPQTLAELGVGTERIDDMAAMGEIDPTAGGNPIPLTRDNLRPLFENAISGKIDN</sequence>
<keyword evidence="12" id="KW-1185">Reference proteome</keyword>
<dbReference type="SUPFAM" id="SSF56796">
    <property type="entry name" value="Dehydroquinate synthase-like"/>
    <property type="match status" value="1"/>
</dbReference>
<dbReference type="RefSeq" id="WP_090021249.1">
    <property type="nucleotide sequence ID" value="NZ_FNCE01000010.1"/>
</dbReference>
<dbReference type="PANTHER" id="PTHR11496">
    <property type="entry name" value="ALCOHOL DEHYDROGENASE"/>
    <property type="match status" value="1"/>
</dbReference>
<evidence type="ECO:0000259" key="10">
    <source>
        <dbReference type="Pfam" id="PF25137"/>
    </source>
</evidence>
<keyword evidence="4" id="KW-0520">NAD</keyword>
<proteinExistence type="inferred from homology"/>
<evidence type="ECO:0000256" key="7">
    <source>
        <dbReference type="ARBA" id="ARBA00074848"/>
    </source>
</evidence>
<evidence type="ECO:0000256" key="4">
    <source>
        <dbReference type="ARBA" id="ARBA00023027"/>
    </source>
</evidence>
<dbReference type="InterPro" id="IPR056798">
    <property type="entry name" value="ADH_Fe_C"/>
</dbReference>
<dbReference type="Gene3D" id="1.20.1090.10">
    <property type="entry name" value="Dehydroquinate synthase-like - alpha domain"/>
    <property type="match status" value="1"/>
</dbReference>
<protein>
    <recommendedName>
        <fullName evidence="7">Alcohol dehydrogenase 2</fullName>
    </recommendedName>
    <alternativeName>
        <fullName evidence="8">Alcohol dehydrogenase II</fullName>
    </alternativeName>
</protein>
<dbReference type="EMBL" id="FNCE01000010">
    <property type="protein sequence ID" value="SDG38935.1"/>
    <property type="molecule type" value="Genomic_DNA"/>
</dbReference>
<dbReference type="PROSITE" id="PS00913">
    <property type="entry name" value="ADH_IRON_1"/>
    <property type="match status" value="1"/>
</dbReference>
<dbReference type="GO" id="GO:0046872">
    <property type="term" value="F:metal ion binding"/>
    <property type="evidence" value="ECO:0007669"/>
    <property type="project" value="InterPro"/>
</dbReference>
<dbReference type="CDD" id="cd14861">
    <property type="entry name" value="Fe-ADH-like"/>
    <property type="match status" value="1"/>
</dbReference>
<dbReference type="STRING" id="1082479.SAMN05216241_11080"/>
<dbReference type="AlphaFoldDB" id="A0A1G7TUJ3"/>
<dbReference type="Gene3D" id="3.40.50.1970">
    <property type="match status" value="1"/>
</dbReference>
<dbReference type="OrthoDB" id="9815791at2"/>
<dbReference type="InterPro" id="IPR039697">
    <property type="entry name" value="Alcohol_dehydrogenase_Fe"/>
</dbReference>
<gene>
    <name evidence="11" type="ORF">SAMN05216241_11080</name>
</gene>
<evidence type="ECO:0000256" key="8">
    <source>
        <dbReference type="ARBA" id="ARBA00076680"/>
    </source>
</evidence>
<comment type="catalytic activity">
    <reaction evidence="5">
        <text>a secondary alcohol + NAD(+) = a ketone + NADH + H(+)</text>
        <dbReference type="Rhea" id="RHEA:10740"/>
        <dbReference type="ChEBI" id="CHEBI:15378"/>
        <dbReference type="ChEBI" id="CHEBI:17087"/>
        <dbReference type="ChEBI" id="CHEBI:35681"/>
        <dbReference type="ChEBI" id="CHEBI:57540"/>
        <dbReference type="ChEBI" id="CHEBI:57945"/>
        <dbReference type="EC" id="1.1.1.1"/>
    </reaction>
</comment>
<evidence type="ECO:0000256" key="3">
    <source>
        <dbReference type="ARBA" id="ARBA00023002"/>
    </source>
</evidence>
<evidence type="ECO:0000256" key="2">
    <source>
        <dbReference type="ARBA" id="ARBA00007358"/>
    </source>
</evidence>
<dbReference type="Pfam" id="PF00465">
    <property type="entry name" value="Fe-ADH"/>
    <property type="match status" value="1"/>
</dbReference>
<comment type="cofactor">
    <cofactor evidence="1">
        <name>Fe cation</name>
        <dbReference type="ChEBI" id="CHEBI:24875"/>
    </cofactor>
</comment>
<dbReference type="Pfam" id="PF25137">
    <property type="entry name" value="ADH_Fe_C"/>
    <property type="match status" value="1"/>
</dbReference>
<evidence type="ECO:0000313" key="12">
    <source>
        <dbReference type="Proteomes" id="UP000199415"/>
    </source>
</evidence>
<evidence type="ECO:0000259" key="9">
    <source>
        <dbReference type="Pfam" id="PF00465"/>
    </source>
</evidence>
<feature type="domain" description="Fe-containing alcohol dehydrogenase-like C-terminal" evidence="10">
    <location>
        <begin position="195"/>
        <end position="382"/>
    </location>
</feature>
<dbReference type="FunFam" id="3.40.50.1970:FF:000003">
    <property type="entry name" value="Alcohol dehydrogenase, iron-containing"/>
    <property type="match status" value="1"/>
</dbReference>
<dbReference type="GO" id="GO:0004022">
    <property type="term" value="F:alcohol dehydrogenase (NAD+) activity"/>
    <property type="evidence" value="ECO:0007669"/>
    <property type="project" value="UniProtKB-EC"/>
</dbReference>
<feature type="domain" description="Alcohol dehydrogenase iron-type/glycerol dehydrogenase GldA" evidence="9">
    <location>
        <begin position="11"/>
        <end position="184"/>
    </location>
</feature>
<evidence type="ECO:0000256" key="5">
    <source>
        <dbReference type="ARBA" id="ARBA00049164"/>
    </source>
</evidence>
<reference evidence="11 12" key="1">
    <citation type="submission" date="2016-10" db="EMBL/GenBank/DDBJ databases">
        <authorList>
            <person name="de Groot N.N."/>
        </authorList>
    </citation>
    <scope>NUCLEOTIDE SEQUENCE [LARGE SCALE GENOMIC DNA]</scope>
    <source>
        <strain evidence="11 12">DSM 25584</strain>
    </source>
</reference>
<keyword evidence="3" id="KW-0560">Oxidoreductase</keyword>
<name>A0A1G7TUJ3_9PROT</name>
<dbReference type="FunFam" id="1.20.1090.10:FF:000001">
    <property type="entry name" value="Aldehyde-alcohol dehydrogenase"/>
    <property type="match status" value="1"/>
</dbReference>
<dbReference type="PROSITE" id="PS00060">
    <property type="entry name" value="ADH_IRON_2"/>
    <property type="match status" value="1"/>
</dbReference>
<evidence type="ECO:0000256" key="6">
    <source>
        <dbReference type="ARBA" id="ARBA00049243"/>
    </source>
</evidence>
<dbReference type="Proteomes" id="UP000199415">
    <property type="component" value="Unassembled WGS sequence"/>
</dbReference>
<comment type="similarity">
    <text evidence="2">Belongs to the iron-containing alcohol dehydrogenase family.</text>
</comment>
<evidence type="ECO:0000313" key="11">
    <source>
        <dbReference type="EMBL" id="SDG38935.1"/>
    </source>
</evidence>
<organism evidence="11 12">
    <name type="scientific">Limimonas halophila</name>
    <dbReference type="NCBI Taxonomy" id="1082479"/>
    <lineage>
        <taxon>Bacteria</taxon>
        <taxon>Pseudomonadati</taxon>
        <taxon>Pseudomonadota</taxon>
        <taxon>Alphaproteobacteria</taxon>
        <taxon>Rhodospirillales</taxon>
        <taxon>Rhodovibrionaceae</taxon>
        <taxon>Limimonas</taxon>
    </lineage>
</organism>